<evidence type="ECO:0000256" key="3">
    <source>
        <dbReference type="ARBA" id="ARBA00022630"/>
    </source>
</evidence>
<dbReference type="InterPro" id="IPR050982">
    <property type="entry name" value="Auxin_biosynth/cation_transpt"/>
</dbReference>
<organism evidence="10 11">
    <name type="scientific">Dioscorea cayennensis subsp. rotundata</name>
    <name type="common">White Guinea yam</name>
    <name type="synonym">Dioscorea rotundata</name>
    <dbReference type="NCBI Taxonomy" id="55577"/>
    <lineage>
        <taxon>Eukaryota</taxon>
        <taxon>Viridiplantae</taxon>
        <taxon>Streptophyta</taxon>
        <taxon>Embryophyta</taxon>
        <taxon>Tracheophyta</taxon>
        <taxon>Spermatophyta</taxon>
        <taxon>Magnoliopsida</taxon>
        <taxon>Liliopsida</taxon>
        <taxon>Dioscoreales</taxon>
        <taxon>Dioscoreaceae</taxon>
        <taxon>Dioscorea</taxon>
    </lineage>
</organism>
<dbReference type="InterPro" id="IPR036291">
    <property type="entry name" value="NAD(P)-bd_dom_sf"/>
</dbReference>
<comment type="cofactor">
    <cofactor evidence="1 9">
        <name>FAD</name>
        <dbReference type="ChEBI" id="CHEBI:57692"/>
    </cofactor>
</comment>
<dbReference type="SUPFAM" id="SSF51735">
    <property type="entry name" value="NAD(P)-binding Rossmann-fold domains"/>
    <property type="match status" value="1"/>
</dbReference>
<keyword evidence="4 9" id="KW-0274">FAD</keyword>
<dbReference type="Pfam" id="PF00743">
    <property type="entry name" value="FMO-like"/>
    <property type="match status" value="1"/>
</dbReference>
<dbReference type="PIRSF" id="PIRSF000332">
    <property type="entry name" value="FMO"/>
    <property type="match status" value="1"/>
</dbReference>
<evidence type="ECO:0000313" key="10">
    <source>
        <dbReference type="Proteomes" id="UP001515500"/>
    </source>
</evidence>
<dbReference type="InterPro" id="IPR000960">
    <property type="entry name" value="Flavin_mOase"/>
</dbReference>
<dbReference type="InterPro" id="IPR020946">
    <property type="entry name" value="Flavin_mOase-like"/>
</dbReference>
<evidence type="ECO:0000256" key="8">
    <source>
        <dbReference type="ARBA" id="ARBA00047707"/>
    </source>
</evidence>
<dbReference type="GO" id="GO:0004499">
    <property type="term" value="F:N,N-dimethylaniline monooxygenase activity"/>
    <property type="evidence" value="ECO:0007669"/>
    <property type="project" value="InterPro"/>
</dbReference>
<dbReference type="GO" id="GO:0050661">
    <property type="term" value="F:NADP binding"/>
    <property type="evidence" value="ECO:0007669"/>
    <property type="project" value="InterPro"/>
</dbReference>
<evidence type="ECO:0000256" key="9">
    <source>
        <dbReference type="RuleBase" id="RU361177"/>
    </source>
</evidence>
<evidence type="ECO:0000313" key="11">
    <source>
        <dbReference type="RefSeq" id="XP_039121938.1"/>
    </source>
</evidence>
<keyword evidence="3 9" id="KW-0285">Flavoprotein</keyword>
<evidence type="ECO:0000256" key="7">
    <source>
        <dbReference type="ARBA" id="ARBA00023033"/>
    </source>
</evidence>
<evidence type="ECO:0000256" key="1">
    <source>
        <dbReference type="ARBA" id="ARBA00001974"/>
    </source>
</evidence>
<keyword evidence="6 9" id="KW-0560">Oxidoreductase</keyword>
<dbReference type="Gene3D" id="3.50.50.60">
    <property type="entry name" value="FAD/NAD(P)-binding domain"/>
    <property type="match status" value="1"/>
</dbReference>
<evidence type="ECO:0000256" key="6">
    <source>
        <dbReference type="ARBA" id="ARBA00023002"/>
    </source>
</evidence>
<proteinExistence type="inferred from homology"/>
<comment type="catalytic activity">
    <reaction evidence="8">
        <text>indole-3-pyruvate + NADPH + O2 + H(+) = (indol-3-yl)acetate + CO2 + NADP(+) + H2O</text>
        <dbReference type="Rhea" id="RHEA:34331"/>
        <dbReference type="ChEBI" id="CHEBI:15377"/>
        <dbReference type="ChEBI" id="CHEBI:15378"/>
        <dbReference type="ChEBI" id="CHEBI:15379"/>
        <dbReference type="ChEBI" id="CHEBI:16526"/>
        <dbReference type="ChEBI" id="CHEBI:17640"/>
        <dbReference type="ChEBI" id="CHEBI:30854"/>
        <dbReference type="ChEBI" id="CHEBI:57783"/>
        <dbReference type="ChEBI" id="CHEBI:58349"/>
        <dbReference type="EC" id="1.14.13.168"/>
    </reaction>
</comment>
<evidence type="ECO:0000256" key="5">
    <source>
        <dbReference type="ARBA" id="ARBA00022857"/>
    </source>
</evidence>
<dbReference type="GO" id="GO:0009851">
    <property type="term" value="P:auxin biosynthetic process"/>
    <property type="evidence" value="ECO:0007669"/>
    <property type="project" value="UniProtKB-ARBA"/>
</dbReference>
<reference evidence="11" key="2">
    <citation type="submission" date="2025-08" db="UniProtKB">
        <authorList>
            <consortium name="RefSeq"/>
        </authorList>
    </citation>
    <scope>IDENTIFICATION</scope>
</reference>
<dbReference type="Proteomes" id="UP001515500">
    <property type="component" value="Chromosome 1"/>
</dbReference>
<name>A0AB40B569_DIOCR</name>
<comment type="similarity">
    <text evidence="2 9">Belongs to the FMO family.</text>
</comment>
<dbReference type="SUPFAM" id="SSF51905">
    <property type="entry name" value="FAD/NAD(P)-binding domain"/>
    <property type="match status" value="1"/>
</dbReference>
<protein>
    <recommendedName>
        <fullName evidence="9">Flavin-containing monooxygenase</fullName>
        <ecNumber evidence="9">1.-.-.-</ecNumber>
    </recommendedName>
</protein>
<evidence type="ECO:0000256" key="2">
    <source>
        <dbReference type="ARBA" id="ARBA00009183"/>
    </source>
</evidence>
<gene>
    <name evidence="11" type="primary">LOC120258547</name>
</gene>
<dbReference type="InterPro" id="IPR036188">
    <property type="entry name" value="FAD/NAD-bd_sf"/>
</dbReference>
<evidence type="ECO:0000256" key="4">
    <source>
        <dbReference type="ARBA" id="ARBA00022827"/>
    </source>
</evidence>
<accession>A0AB40B569</accession>
<keyword evidence="10" id="KW-1185">Reference proteome</keyword>
<keyword evidence="5" id="KW-0521">NADP</keyword>
<reference evidence="10" key="1">
    <citation type="submission" date="2025-05" db="UniProtKB">
        <authorList>
            <consortium name="RefSeq"/>
        </authorList>
    </citation>
    <scope>NUCLEOTIDE SEQUENCE [LARGE SCALE GENOMIC DNA]</scope>
</reference>
<dbReference type="RefSeq" id="XP_039121938.1">
    <property type="nucleotide sequence ID" value="XM_039266004.1"/>
</dbReference>
<dbReference type="GeneID" id="120258547"/>
<dbReference type="GO" id="GO:0103075">
    <property type="term" value="F:indole-3-pyruvate monooxygenase activity"/>
    <property type="evidence" value="ECO:0007669"/>
    <property type="project" value="UniProtKB-EC"/>
</dbReference>
<dbReference type="PANTHER" id="PTHR43539">
    <property type="entry name" value="FLAVIN-BINDING MONOOXYGENASE-LIKE PROTEIN (AFU_ORTHOLOGUE AFUA_4G09220)"/>
    <property type="match status" value="1"/>
</dbReference>
<dbReference type="FunFam" id="3.50.50.60:FF:000100">
    <property type="entry name" value="Flavin-containing monooxygenase"/>
    <property type="match status" value="1"/>
</dbReference>
<dbReference type="PANTHER" id="PTHR43539:SF11">
    <property type="entry name" value="INDOLE-3-PYRUVATE MONOOXYGENASE YUCCA8-RELATED"/>
    <property type="match status" value="1"/>
</dbReference>
<dbReference type="EC" id="1.-.-.-" evidence="9"/>
<keyword evidence="7 9" id="KW-0503">Monooxygenase</keyword>
<dbReference type="GO" id="GO:0050660">
    <property type="term" value="F:flavin adenine dinucleotide binding"/>
    <property type="evidence" value="ECO:0007669"/>
    <property type="project" value="InterPro"/>
</dbReference>
<sequence length="400" mass="44575">MSTLAKITSLSYPRGRIFFNGPIIVGSGPSGLAVAACLRDKGVPFLVLEKSNCIASLWQTRTYDRLKLHLTKHFCQLPKLPFPDHFPKYPSKKQFILYLESYAKHFNINPTFNETVLSAQYNKASGFWQVRSVNTGGVKEAEGILEHEYICRWLVVATGENAEMVIPEFDGLSSFDGRVIHTSEYKSGKEYHGQRVLVVGCGNSAMEVCLDLCHHNAIPFMVLRNSVHVLPREMFGKSTFELAVILMKWLPIWMVDKILLAYAYIVFGDIEKYGIKRPCIGPLELKNTQGKTPVLDTGTLEKIKSGEIKIVPGIKSFSSGKVEFVDGKFIDIDSVIFATGYRSNVPSWLQGSGEFLSENEWKGNAGLYAVGFTKRGLFGASMDAVKIAEDIADKFFACIP</sequence>
<dbReference type="AlphaFoldDB" id="A0AB40B569"/>